<gene>
    <name evidence="2" type="ORF">F4562_003563</name>
</gene>
<dbReference type="AlphaFoldDB" id="A0A7W9IH68"/>
<keyword evidence="1" id="KW-1133">Transmembrane helix</keyword>
<proteinExistence type="predicted"/>
<name>A0A7W9IH68_9ACTN</name>
<organism evidence="2 3">
    <name type="scientific">Streptosporangium becharense</name>
    <dbReference type="NCBI Taxonomy" id="1816182"/>
    <lineage>
        <taxon>Bacteria</taxon>
        <taxon>Bacillati</taxon>
        <taxon>Actinomycetota</taxon>
        <taxon>Actinomycetes</taxon>
        <taxon>Streptosporangiales</taxon>
        <taxon>Streptosporangiaceae</taxon>
        <taxon>Streptosporangium</taxon>
    </lineage>
</organism>
<reference evidence="2 3" key="1">
    <citation type="submission" date="2020-08" db="EMBL/GenBank/DDBJ databases">
        <title>Sequencing the genomes of 1000 actinobacteria strains.</title>
        <authorList>
            <person name="Klenk H.-P."/>
        </authorList>
    </citation>
    <scope>NUCLEOTIDE SEQUENCE [LARGE SCALE GENOMIC DNA]</scope>
    <source>
        <strain evidence="2 3">DSM 46887</strain>
    </source>
</reference>
<evidence type="ECO:0000313" key="2">
    <source>
        <dbReference type="EMBL" id="MBB5820501.1"/>
    </source>
</evidence>
<keyword evidence="1" id="KW-0472">Membrane</keyword>
<keyword evidence="1" id="KW-0812">Transmembrane</keyword>
<evidence type="ECO:0000256" key="1">
    <source>
        <dbReference type="SAM" id="Phobius"/>
    </source>
</evidence>
<evidence type="ECO:0000313" key="3">
    <source>
        <dbReference type="Proteomes" id="UP000540685"/>
    </source>
</evidence>
<keyword evidence="3" id="KW-1185">Reference proteome</keyword>
<feature type="transmembrane region" description="Helical" evidence="1">
    <location>
        <begin position="78"/>
        <end position="99"/>
    </location>
</feature>
<accession>A0A7W9IH68</accession>
<protein>
    <submittedName>
        <fullName evidence="2">Uncharacterized protein</fullName>
    </submittedName>
</protein>
<dbReference type="RefSeq" id="WP_184543352.1">
    <property type="nucleotide sequence ID" value="NZ_JACHMP010000001.1"/>
</dbReference>
<comment type="caution">
    <text evidence="2">The sequence shown here is derived from an EMBL/GenBank/DDBJ whole genome shotgun (WGS) entry which is preliminary data.</text>
</comment>
<dbReference type="EMBL" id="JACHMP010000001">
    <property type="protein sequence ID" value="MBB5820501.1"/>
    <property type="molecule type" value="Genomic_DNA"/>
</dbReference>
<dbReference type="Proteomes" id="UP000540685">
    <property type="component" value="Unassembled WGS sequence"/>
</dbReference>
<sequence length="107" mass="10989">MNLRMVSSQSWAALVVGLLSLFVRVNVIKTEWIGEVASCSHVDFAGMGLGGLAVLLALGAGRDVATGLIAYKPQLHKGATLAVAVLGLVLGVVGLLRGFDVIMSPCG</sequence>